<reference evidence="10" key="1">
    <citation type="submission" date="2018-03" db="EMBL/GenBank/DDBJ databases">
        <title>New taxa in the Lactobacillus gasseri group.</title>
        <authorList>
            <person name="Tanizawa Y."/>
            <person name="Tohno M."/>
            <person name="Endo A."/>
            <person name="Arita M."/>
        </authorList>
    </citation>
    <scope>NUCLEOTIDE SEQUENCE [LARGE SCALE GENOMIC DNA]</scope>
    <source>
        <strain evidence="10">DSM 24759</strain>
    </source>
</reference>
<evidence type="ECO:0000256" key="1">
    <source>
        <dbReference type="ARBA" id="ARBA00004141"/>
    </source>
</evidence>
<dbReference type="GO" id="GO:0009234">
    <property type="term" value="P:menaquinone biosynthetic process"/>
    <property type="evidence" value="ECO:0007669"/>
    <property type="project" value="UniProtKB-UniPathway"/>
</dbReference>
<sequence>MSPDYKKGYYELIEPRTLFNSVIPLVLGIFYTWYNYHLLRLWPTIEMVIAMIVLQVFMNVNDGYWDYKREKAAKTGDHKKNPIGMYHLDPNQVKWFSLILFIISAACGILIGFQTNNWIIWLLGLLCYGIAIFYSTGSHTISSGPFGEIAAAFAMGLGIILVMVYINIYPDYRFTWSFLGKIILAAGIPEICNYTLLLGNNVCDYQEDINNGRHTLVSYLGIKGGLYLFVINYVLGYLLTIWAVMINILPWSVLLIVICIPLLVKNMQALWRIQNKRITFPKVVQNTQVLFITETIGFLIGIIFNFK</sequence>
<dbReference type="PANTHER" id="PTHR13929">
    <property type="entry name" value="1,4-DIHYDROXY-2-NAPHTHOATE OCTAPRENYLTRANSFERASE"/>
    <property type="match status" value="1"/>
</dbReference>
<dbReference type="OrthoDB" id="9767568at2"/>
<feature type="transmembrane region" description="Helical" evidence="8">
    <location>
        <begin position="241"/>
        <end position="263"/>
    </location>
</feature>
<evidence type="ECO:0000256" key="2">
    <source>
        <dbReference type="ARBA" id="ARBA00004863"/>
    </source>
</evidence>
<evidence type="ECO:0000313" key="9">
    <source>
        <dbReference type="EMBL" id="GBG04878.1"/>
    </source>
</evidence>
<dbReference type="Proteomes" id="UP000257317">
    <property type="component" value="Unassembled WGS sequence"/>
</dbReference>
<dbReference type="InterPro" id="IPR026046">
    <property type="entry name" value="UBIAD1"/>
</dbReference>
<proteinExistence type="predicted"/>
<dbReference type="EMBL" id="BFBY01000005">
    <property type="protein sequence ID" value="GBG04878.1"/>
    <property type="molecule type" value="Genomic_DNA"/>
</dbReference>
<keyword evidence="10" id="KW-1185">Reference proteome</keyword>
<keyword evidence="6 8" id="KW-1133">Transmembrane helix</keyword>
<feature type="transmembrane region" description="Helical" evidence="8">
    <location>
        <begin position="95"/>
        <end position="113"/>
    </location>
</feature>
<keyword evidence="4 9" id="KW-0808">Transferase</keyword>
<evidence type="ECO:0000256" key="4">
    <source>
        <dbReference type="ARBA" id="ARBA00022679"/>
    </source>
</evidence>
<keyword evidence="7 8" id="KW-0472">Membrane</keyword>
<feature type="transmembrane region" description="Helical" evidence="8">
    <location>
        <begin position="174"/>
        <end position="196"/>
    </location>
</feature>
<feature type="transmembrane region" description="Helical" evidence="8">
    <location>
        <begin position="17"/>
        <end position="34"/>
    </location>
</feature>
<accession>A0A2Z6T8V1</accession>
<feature type="transmembrane region" description="Helical" evidence="8">
    <location>
        <begin position="149"/>
        <end position="168"/>
    </location>
</feature>
<name>A0A2Z6T8V1_9LACO</name>
<evidence type="ECO:0000256" key="8">
    <source>
        <dbReference type="SAM" id="Phobius"/>
    </source>
</evidence>
<dbReference type="GO" id="GO:0004659">
    <property type="term" value="F:prenyltransferase activity"/>
    <property type="evidence" value="ECO:0007669"/>
    <property type="project" value="InterPro"/>
</dbReference>
<dbReference type="PIRSF" id="PIRSF005355">
    <property type="entry name" value="UBIAD1"/>
    <property type="match status" value="1"/>
</dbReference>
<dbReference type="InterPro" id="IPR044878">
    <property type="entry name" value="UbiA_sf"/>
</dbReference>
<feature type="transmembrane region" description="Helical" evidence="8">
    <location>
        <begin position="283"/>
        <end position="304"/>
    </location>
</feature>
<dbReference type="InterPro" id="IPR000537">
    <property type="entry name" value="UbiA_prenyltransferase"/>
</dbReference>
<keyword evidence="5 8" id="KW-0812">Transmembrane</keyword>
<evidence type="ECO:0000313" key="10">
    <source>
        <dbReference type="Proteomes" id="UP000257317"/>
    </source>
</evidence>
<dbReference type="UniPathway" id="UPA00079"/>
<dbReference type="RefSeq" id="WP_117118220.1">
    <property type="nucleotide sequence ID" value="NZ_BFBY01000005.1"/>
</dbReference>
<feature type="transmembrane region" description="Helical" evidence="8">
    <location>
        <begin position="216"/>
        <end position="235"/>
    </location>
</feature>
<evidence type="ECO:0000256" key="3">
    <source>
        <dbReference type="ARBA" id="ARBA00022428"/>
    </source>
</evidence>
<comment type="caution">
    <text evidence="9">The sequence shown here is derived from an EMBL/GenBank/DDBJ whole genome shotgun (WGS) entry which is preliminary data.</text>
</comment>
<dbReference type="GO" id="GO:0042371">
    <property type="term" value="P:vitamin K biosynthetic process"/>
    <property type="evidence" value="ECO:0007669"/>
    <property type="project" value="TreeGrafter"/>
</dbReference>
<evidence type="ECO:0000256" key="7">
    <source>
        <dbReference type="ARBA" id="ARBA00023136"/>
    </source>
</evidence>
<feature type="transmembrane region" description="Helical" evidence="8">
    <location>
        <begin position="119"/>
        <end position="137"/>
    </location>
</feature>
<evidence type="ECO:0000256" key="6">
    <source>
        <dbReference type="ARBA" id="ARBA00022989"/>
    </source>
</evidence>
<gene>
    <name evidence="9" type="primary">menA</name>
    <name evidence="9" type="ORF">LrDSM24759_07920</name>
</gene>
<evidence type="ECO:0000256" key="5">
    <source>
        <dbReference type="ARBA" id="ARBA00022692"/>
    </source>
</evidence>
<dbReference type="PANTHER" id="PTHR13929:SF0">
    <property type="entry name" value="UBIA PRENYLTRANSFERASE DOMAIN-CONTAINING PROTEIN 1"/>
    <property type="match status" value="1"/>
</dbReference>
<comment type="subcellular location">
    <subcellularLocation>
        <location evidence="1">Membrane</location>
        <topology evidence="1">Multi-pass membrane protein</topology>
    </subcellularLocation>
</comment>
<dbReference type="CDD" id="cd13962">
    <property type="entry name" value="PT_UbiA_UBIAD1"/>
    <property type="match status" value="1"/>
</dbReference>
<feature type="transmembrane region" description="Helical" evidence="8">
    <location>
        <begin position="40"/>
        <end position="60"/>
    </location>
</feature>
<dbReference type="Gene3D" id="1.10.357.140">
    <property type="entry name" value="UbiA prenyltransferase"/>
    <property type="match status" value="1"/>
</dbReference>
<dbReference type="Pfam" id="PF01040">
    <property type="entry name" value="UbiA"/>
    <property type="match status" value="1"/>
</dbReference>
<dbReference type="AlphaFoldDB" id="A0A2Z6T8V1"/>
<comment type="pathway">
    <text evidence="2">Quinol/quinone metabolism; menaquinone biosynthesis.</text>
</comment>
<protein>
    <submittedName>
        <fullName evidence="9">1,4-dihydroxy-2-naphthoate octaprenyltransferase</fullName>
    </submittedName>
</protein>
<dbReference type="GO" id="GO:0016020">
    <property type="term" value="C:membrane"/>
    <property type="evidence" value="ECO:0007669"/>
    <property type="project" value="UniProtKB-SubCell"/>
</dbReference>
<organism evidence="9 10">
    <name type="scientific">Lactobacillus rodentium</name>
    <dbReference type="NCBI Taxonomy" id="947835"/>
    <lineage>
        <taxon>Bacteria</taxon>
        <taxon>Bacillati</taxon>
        <taxon>Bacillota</taxon>
        <taxon>Bacilli</taxon>
        <taxon>Lactobacillales</taxon>
        <taxon>Lactobacillaceae</taxon>
        <taxon>Lactobacillus</taxon>
    </lineage>
</organism>
<keyword evidence="3" id="KW-0474">Menaquinone biosynthesis</keyword>